<dbReference type="RefSeq" id="XP_009839316.1">
    <property type="nucleotide sequence ID" value="XM_009841014.1"/>
</dbReference>
<organism evidence="1">
    <name type="scientific">Aphanomyces astaci</name>
    <name type="common">Crayfish plague agent</name>
    <dbReference type="NCBI Taxonomy" id="112090"/>
    <lineage>
        <taxon>Eukaryota</taxon>
        <taxon>Sar</taxon>
        <taxon>Stramenopiles</taxon>
        <taxon>Oomycota</taxon>
        <taxon>Saprolegniomycetes</taxon>
        <taxon>Saprolegniales</taxon>
        <taxon>Verrucalvaceae</taxon>
        <taxon>Aphanomyces</taxon>
    </lineage>
</organism>
<dbReference type="EMBL" id="KI913162">
    <property type="protein sequence ID" value="ETV71068.1"/>
    <property type="molecule type" value="Genomic_DNA"/>
</dbReference>
<dbReference type="AlphaFoldDB" id="W4FWC2"/>
<dbReference type="VEuPathDB" id="FungiDB:H257_13487"/>
<accession>W4FWC2</accession>
<sequence>MLVVLRNQLRVRLGRPDGADDRAGQDVLVLDADSVGGAGRIDQYLRNWRTHQHFAAMGFDHPSHLLGNDARAADCVVRAAAVMVEDHSVEHERRAGRRVAKVAPRVVEDAHELGVGRERRHNFQHRLVEVLELGLVPPPVRATEPRGAHLQPKVRAEPDTGGLDCFEVGVDGSVVVGKAGLQVLLEDVVVGGEVDGVARTVGCLGDCHVDRVAQPVAIDL</sequence>
<dbReference type="EMBL" id="KI913162">
    <property type="protein sequence ID" value="ETV71069.1"/>
    <property type="molecule type" value="Genomic_DNA"/>
</dbReference>
<evidence type="ECO:0000313" key="1">
    <source>
        <dbReference type="EMBL" id="ETV71069.1"/>
    </source>
</evidence>
<proteinExistence type="predicted"/>
<name>W4FWC2_APHAT</name>
<dbReference type="GeneID" id="20815483"/>
<gene>
    <name evidence="1" type="ORF">H257_13487</name>
</gene>
<protein>
    <submittedName>
        <fullName evidence="1">Uncharacterized protein</fullName>
    </submittedName>
</protein>
<dbReference type="RefSeq" id="XP_009839315.1">
    <property type="nucleotide sequence ID" value="XM_009841013.1"/>
</dbReference>
<reference evidence="1" key="1">
    <citation type="submission" date="2013-12" db="EMBL/GenBank/DDBJ databases">
        <title>The Genome Sequence of Aphanomyces astaci APO3.</title>
        <authorList>
            <consortium name="The Broad Institute Genomics Platform"/>
            <person name="Russ C."/>
            <person name="Tyler B."/>
            <person name="van West P."/>
            <person name="Dieguez-Uribeondo J."/>
            <person name="Young S.K."/>
            <person name="Zeng Q."/>
            <person name="Gargeya S."/>
            <person name="Fitzgerald M."/>
            <person name="Abouelleil A."/>
            <person name="Alvarado L."/>
            <person name="Chapman S.B."/>
            <person name="Gainer-Dewar J."/>
            <person name="Goldberg J."/>
            <person name="Griggs A."/>
            <person name="Gujja S."/>
            <person name="Hansen M."/>
            <person name="Howarth C."/>
            <person name="Imamovic A."/>
            <person name="Ireland A."/>
            <person name="Larimer J."/>
            <person name="McCowan C."/>
            <person name="Murphy C."/>
            <person name="Pearson M."/>
            <person name="Poon T.W."/>
            <person name="Priest M."/>
            <person name="Roberts A."/>
            <person name="Saif S."/>
            <person name="Shea T."/>
            <person name="Sykes S."/>
            <person name="Wortman J."/>
            <person name="Nusbaum C."/>
            <person name="Birren B."/>
        </authorList>
    </citation>
    <scope>NUCLEOTIDE SEQUENCE [LARGE SCALE GENOMIC DNA]</scope>
    <source>
        <strain evidence="1">APO3</strain>
    </source>
</reference>